<dbReference type="PANTHER" id="PTHR12191">
    <property type="entry name" value="SOLUTE CARRIER FAMILY 39"/>
    <property type="match status" value="1"/>
</dbReference>
<dbReference type="InterPro" id="IPR003689">
    <property type="entry name" value="ZIP"/>
</dbReference>
<feature type="transmembrane region" description="Helical" evidence="6">
    <location>
        <begin position="313"/>
        <end position="332"/>
    </location>
</feature>
<evidence type="ECO:0000313" key="8">
    <source>
        <dbReference type="Proteomes" id="UP000483820"/>
    </source>
</evidence>
<feature type="transmembrane region" description="Helical" evidence="6">
    <location>
        <begin position="84"/>
        <end position="106"/>
    </location>
</feature>
<evidence type="ECO:0000256" key="3">
    <source>
        <dbReference type="ARBA" id="ARBA00022692"/>
    </source>
</evidence>
<dbReference type="GO" id="GO:0071578">
    <property type="term" value="P:zinc ion import across plasma membrane"/>
    <property type="evidence" value="ECO:0007669"/>
    <property type="project" value="TreeGrafter"/>
</dbReference>
<name>A0A6A5GXG5_CAERE</name>
<dbReference type="GO" id="GO:0005886">
    <property type="term" value="C:plasma membrane"/>
    <property type="evidence" value="ECO:0007669"/>
    <property type="project" value="TreeGrafter"/>
</dbReference>
<evidence type="ECO:0000256" key="1">
    <source>
        <dbReference type="ARBA" id="ARBA00004141"/>
    </source>
</evidence>
<keyword evidence="3 6" id="KW-0812">Transmembrane</keyword>
<dbReference type="GO" id="GO:0030003">
    <property type="term" value="P:intracellular monoatomic cation homeostasis"/>
    <property type="evidence" value="ECO:0007669"/>
    <property type="project" value="TreeGrafter"/>
</dbReference>
<comment type="similarity">
    <text evidence="2">Belongs to the ZIP transporter (TC 2.A.5) family.</text>
</comment>
<dbReference type="GeneID" id="9797977"/>
<dbReference type="Proteomes" id="UP000483820">
    <property type="component" value="Chromosome IV"/>
</dbReference>
<evidence type="ECO:0000256" key="2">
    <source>
        <dbReference type="ARBA" id="ARBA00006939"/>
    </source>
</evidence>
<evidence type="ECO:0000256" key="6">
    <source>
        <dbReference type="SAM" id="Phobius"/>
    </source>
</evidence>
<comment type="caution">
    <text evidence="7">The sequence shown here is derived from an EMBL/GenBank/DDBJ whole genome shotgun (WGS) entry which is preliminary data.</text>
</comment>
<proteinExistence type="inferred from homology"/>
<gene>
    <name evidence="7" type="ORF">GCK72_015758</name>
</gene>
<organism evidence="7 8">
    <name type="scientific">Caenorhabditis remanei</name>
    <name type="common">Caenorhabditis vulgaris</name>
    <dbReference type="NCBI Taxonomy" id="31234"/>
    <lineage>
        <taxon>Eukaryota</taxon>
        <taxon>Metazoa</taxon>
        <taxon>Ecdysozoa</taxon>
        <taxon>Nematoda</taxon>
        <taxon>Chromadorea</taxon>
        <taxon>Rhabditida</taxon>
        <taxon>Rhabditina</taxon>
        <taxon>Rhabditomorpha</taxon>
        <taxon>Rhabditoidea</taxon>
        <taxon>Rhabditidae</taxon>
        <taxon>Peloderinae</taxon>
        <taxon>Caenorhabditis</taxon>
    </lineage>
</organism>
<dbReference type="GO" id="GO:0140410">
    <property type="term" value="F:monoatomic cation:bicarbonate symporter activity"/>
    <property type="evidence" value="ECO:0007669"/>
    <property type="project" value="TreeGrafter"/>
</dbReference>
<dbReference type="Pfam" id="PF02535">
    <property type="entry name" value="Zip"/>
    <property type="match status" value="1"/>
</dbReference>
<feature type="transmembrane region" description="Helical" evidence="6">
    <location>
        <begin position="338"/>
        <end position="357"/>
    </location>
</feature>
<dbReference type="InterPro" id="IPR050799">
    <property type="entry name" value="ZIP_Transporter"/>
</dbReference>
<feature type="transmembrane region" description="Helical" evidence="6">
    <location>
        <begin position="126"/>
        <end position="147"/>
    </location>
</feature>
<dbReference type="GO" id="GO:0005385">
    <property type="term" value="F:zinc ion transmembrane transporter activity"/>
    <property type="evidence" value="ECO:0007669"/>
    <property type="project" value="TreeGrafter"/>
</dbReference>
<evidence type="ECO:0000256" key="4">
    <source>
        <dbReference type="ARBA" id="ARBA00022989"/>
    </source>
</evidence>
<dbReference type="KEGG" id="crq:GCK72_015758"/>
<feature type="transmembrane region" description="Helical" evidence="6">
    <location>
        <begin position="378"/>
        <end position="399"/>
    </location>
</feature>
<evidence type="ECO:0008006" key="9">
    <source>
        <dbReference type="Google" id="ProtNLM"/>
    </source>
</evidence>
<keyword evidence="4 6" id="KW-1133">Transmembrane helix</keyword>
<feature type="transmembrane region" description="Helical" evidence="6">
    <location>
        <begin position="49"/>
        <end position="72"/>
    </location>
</feature>
<evidence type="ECO:0000256" key="5">
    <source>
        <dbReference type="ARBA" id="ARBA00023136"/>
    </source>
</evidence>
<dbReference type="PANTHER" id="PTHR12191:SF37">
    <property type="entry name" value="ZINC TRANSPORTER FOI"/>
    <property type="match status" value="1"/>
</dbReference>
<keyword evidence="5 6" id="KW-0472">Membrane</keyword>
<protein>
    <recommendedName>
        <fullName evidence="9">Zinc transporter ZIP14</fullName>
    </recommendedName>
</protein>
<dbReference type="RefSeq" id="XP_053585883.1">
    <property type="nucleotide sequence ID" value="XM_053731111.1"/>
</dbReference>
<reference evidence="7 8" key="1">
    <citation type="submission" date="2019-12" db="EMBL/GenBank/DDBJ databases">
        <title>Chromosome-level assembly of the Caenorhabditis remanei genome.</title>
        <authorList>
            <person name="Teterina A.A."/>
            <person name="Willis J.H."/>
            <person name="Phillips P.C."/>
        </authorList>
    </citation>
    <scope>NUCLEOTIDE SEQUENCE [LARGE SCALE GENOMIC DNA]</scope>
    <source>
        <strain evidence="7 8">PX506</strain>
        <tissue evidence="7">Whole organism</tissue>
    </source>
</reference>
<dbReference type="EMBL" id="WUAV01000004">
    <property type="protein sequence ID" value="KAF1759294.1"/>
    <property type="molecule type" value="Genomic_DNA"/>
</dbReference>
<dbReference type="AlphaFoldDB" id="A0A6A5GXG5"/>
<sequence>MTPMMDPSTSLANFTFGNLQELCQNQTHLIITNTTAAAAATTKTPPGALFVWGVGLLFVTLINMCAVVGIGVMRYLTKNTYNQIITLFVGLGVGSLSGSSFYHLLPQAHPSLMEEVDENGEKTWEYLHMAHISILGVYAFFFCDKLIKIILEIRKKNQHIHHRRLSIENPGMSSERSDSTFVTEAGDKEEELLRSVLKKGVMSRADVDETEMMTLEDKSGKSMGNQAHGICVHDHSIEFRAGDSAIAAVAWMIVFGDGLHNFIDGISIGAAFADSTRAGLSISLAVLCEEFPHELGDVAILVASGMSLKQAMIYNLLSAITCYVGFVLGVFIGEEPWGAKYAFGLAGGMFLYISLACMMPEMKKAMEEALNVSLRHGIYVLFLQSIGLFSGLTLMYMMARYGDSISIGTPPTTPPIL</sequence>
<comment type="subcellular location">
    <subcellularLocation>
        <location evidence="1">Membrane</location>
        <topology evidence="1">Multi-pass membrane protein</topology>
    </subcellularLocation>
</comment>
<dbReference type="CTD" id="9797977"/>
<evidence type="ECO:0000313" key="7">
    <source>
        <dbReference type="EMBL" id="KAF1759294.1"/>
    </source>
</evidence>
<accession>A0A6A5GXG5</accession>